<dbReference type="AlphaFoldDB" id="A0AAV0JCQ9"/>
<evidence type="ECO:0000256" key="1">
    <source>
        <dbReference type="SAM" id="MobiDB-lite"/>
    </source>
</evidence>
<dbReference type="Proteomes" id="UP001154282">
    <property type="component" value="Unassembled WGS sequence"/>
</dbReference>
<dbReference type="EMBL" id="CAMGYJ010000004">
    <property type="protein sequence ID" value="CAI0406649.1"/>
    <property type="molecule type" value="Genomic_DNA"/>
</dbReference>
<comment type="caution">
    <text evidence="3">The sequence shown here is derived from an EMBL/GenBank/DDBJ whole genome shotgun (WGS) entry which is preliminary data.</text>
</comment>
<feature type="compositionally biased region" description="Polar residues" evidence="1">
    <location>
        <begin position="48"/>
        <end position="57"/>
    </location>
</feature>
<proteinExistence type="predicted"/>
<keyword evidence="4" id="KW-1185">Reference proteome</keyword>
<feature type="region of interest" description="Disordered" evidence="1">
    <location>
        <begin position="1"/>
        <end position="61"/>
    </location>
</feature>
<dbReference type="SUPFAM" id="SSF56672">
    <property type="entry name" value="DNA/RNA polymerases"/>
    <property type="match status" value="1"/>
</dbReference>
<evidence type="ECO:0000313" key="4">
    <source>
        <dbReference type="Proteomes" id="UP001154282"/>
    </source>
</evidence>
<protein>
    <recommendedName>
        <fullName evidence="2">Reverse transcriptase Ty1/copia-type domain-containing protein</fullName>
    </recommendedName>
</protein>
<evidence type="ECO:0000313" key="3">
    <source>
        <dbReference type="EMBL" id="CAI0406649.1"/>
    </source>
</evidence>
<dbReference type="InterPro" id="IPR013103">
    <property type="entry name" value="RVT_2"/>
</dbReference>
<dbReference type="Pfam" id="PF07727">
    <property type="entry name" value="RVT_2"/>
    <property type="match status" value="1"/>
</dbReference>
<feature type="compositionally biased region" description="Low complexity" evidence="1">
    <location>
        <begin position="10"/>
        <end position="28"/>
    </location>
</feature>
<accession>A0AAV0JCQ9</accession>
<reference evidence="3" key="1">
    <citation type="submission" date="2022-08" db="EMBL/GenBank/DDBJ databases">
        <authorList>
            <person name="Gutierrez-Valencia J."/>
        </authorList>
    </citation>
    <scope>NUCLEOTIDE SEQUENCE</scope>
</reference>
<gene>
    <name evidence="3" type="ORF">LITE_LOCUS13293</name>
</gene>
<sequence length="236" mass="26269">MQVPTHAAHDSPSSPSSAAPVASSSPVDNSENAPLSPSKAPTKKPPQRSHQMATRSQHGIFKPKKLFMTSTTLSQPQEPCSVKEALIDPAWKTTMEKEYEALIGNGTWELVPLPPGSNLVGCRWVFRIKRHPDGSIDRYKARLVAKGFHQRPGVDYHDTYSPVLKPVTVRTVFTIALSHSWPILQFDVNNAFLQGPLQEEVFMVQPPGFTSTHFPSHVCRLKQAIYGLRQAPRSWQ</sequence>
<evidence type="ECO:0000259" key="2">
    <source>
        <dbReference type="Pfam" id="PF07727"/>
    </source>
</evidence>
<organism evidence="3 4">
    <name type="scientific">Linum tenue</name>
    <dbReference type="NCBI Taxonomy" id="586396"/>
    <lineage>
        <taxon>Eukaryota</taxon>
        <taxon>Viridiplantae</taxon>
        <taxon>Streptophyta</taxon>
        <taxon>Embryophyta</taxon>
        <taxon>Tracheophyta</taxon>
        <taxon>Spermatophyta</taxon>
        <taxon>Magnoliopsida</taxon>
        <taxon>eudicotyledons</taxon>
        <taxon>Gunneridae</taxon>
        <taxon>Pentapetalae</taxon>
        <taxon>rosids</taxon>
        <taxon>fabids</taxon>
        <taxon>Malpighiales</taxon>
        <taxon>Linaceae</taxon>
        <taxon>Linum</taxon>
    </lineage>
</organism>
<dbReference type="InterPro" id="IPR043502">
    <property type="entry name" value="DNA/RNA_pol_sf"/>
</dbReference>
<feature type="domain" description="Reverse transcriptase Ty1/copia-type" evidence="2">
    <location>
        <begin position="105"/>
        <end position="236"/>
    </location>
</feature>
<name>A0AAV0JCQ9_9ROSI</name>